<evidence type="ECO:0000313" key="1">
    <source>
        <dbReference type="EMBL" id="ETA55730.1"/>
    </source>
</evidence>
<dbReference type="RefSeq" id="XP_008074911.1">
    <property type="nucleotide sequence ID" value="XM_008076720.1"/>
</dbReference>
<dbReference type="AlphaFoldDB" id="A0A024RE56"/>
<sequence length="74" mass="8672">MHFYVVYAFMTVHKRSPVIGDPCHRQKAPFYKAIYVIQNKFNDTKSGLYEYEMLNGCAFFIGSEQYVTSDTNFI</sequence>
<reference evidence="2" key="1">
    <citation type="submission" date="2011-03" db="EMBL/GenBank/DDBJ databases">
        <title>The genome sequence of Vavraia culicis strain floridensis.</title>
        <authorList>
            <consortium name="The Broad Institute Genome Sequencing Platform"/>
            <person name="Cuomo C."/>
            <person name="Becnel J."/>
            <person name="Sanscrainte N."/>
            <person name="Young S.K."/>
            <person name="Zeng Q."/>
            <person name="Gargeya S."/>
            <person name="Fitzgerald M."/>
            <person name="Haas B."/>
            <person name="Abouelleil A."/>
            <person name="Alvarado L."/>
            <person name="Arachchi H.M."/>
            <person name="Berlin A."/>
            <person name="Chapman S.B."/>
            <person name="Gearin G."/>
            <person name="Goldberg J."/>
            <person name="Griggs A."/>
            <person name="Gujja S."/>
            <person name="Hansen M."/>
            <person name="Heiman D."/>
            <person name="Howarth C."/>
            <person name="Larimer J."/>
            <person name="Lui A."/>
            <person name="MacDonald P.J.P."/>
            <person name="McCowen C."/>
            <person name="Montmayeur A."/>
            <person name="Murphy C."/>
            <person name="Neiman D."/>
            <person name="Pearson M."/>
            <person name="Priest M."/>
            <person name="Roberts A."/>
            <person name="Saif S."/>
            <person name="Shea T."/>
            <person name="Sisk P."/>
            <person name="Stolte C."/>
            <person name="Sykes S."/>
            <person name="Wortman J."/>
            <person name="Nusbaum C."/>
            <person name="Birren B."/>
        </authorList>
    </citation>
    <scope>NUCLEOTIDE SEQUENCE [LARGE SCALE GENOMIC DNA]</scope>
    <source>
        <strain evidence="2">floridensis</strain>
    </source>
</reference>
<dbReference type="Proteomes" id="UP000011081">
    <property type="component" value="Unassembled WGS sequence"/>
</dbReference>
<dbReference type="VEuPathDB" id="MicrosporidiaDB:VCUG_02848"/>
<evidence type="ECO:0000313" key="2">
    <source>
        <dbReference type="Proteomes" id="UP000011081"/>
    </source>
</evidence>
<organism evidence="1 2">
    <name type="scientific">Vavraia culicis (isolate floridensis)</name>
    <name type="common">Microsporidian parasite</name>
    <dbReference type="NCBI Taxonomy" id="948595"/>
    <lineage>
        <taxon>Eukaryota</taxon>
        <taxon>Fungi</taxon>
        <taxon>Fungi incertae sedis</taxon>
        <taxon>Microsporidia</taxon>
        <taxon>Pleistophoridae</taxon>
        <taxon>Vavraia</taxon>
    </lineage>
</organism>
<gene>
    <name evidence="1" type="ORF">VCUG_02848</name>
</gene>
<proteinExistence type="predicted"/>
<protein>
    <submittedName>
        <fullName evidence="1">Uncharacterized protein</fullName>
    </submittedName>
</protein>
<name>A0A024RE56_VAVCU</name>
<accession>A0A024RE56</accession>
<dbReference type="EMBL" id="GL877438">
    <property type="protein sequence ID" value="ETA55730.1"/>
    <property type="molecule type" value="Genomic_DNA"/>
</dbReference>
<dbReference type="InParanoid" id="A0A024RE56"/>
<dbReference type="HOGENOM" id="CLU_2689673_0_0_1"/>
<keyword evidence="2" id="KW-1185">Reference proteome</keyword>
<dbReference type="GeneID" id="19880704"/>